<reference evidence="4 5" key="1">
    <citation type="journal article" date="2017" name="Mol. Plant">
        <title>The Genome of Medicinal Plant Macleaya cordata Provides New Insights into Benzylisoquinoline Alkaloids Metabolism.</title>
        <authorList>
            <person name="Liu X."/>
            <person name="Liu Y."/>
            <person name="Huang P."/>
            <person name="Ma Y."/>
            <person name="Qing Z."/>
            <person name="Tang Q."/>
            <person name="Cao H."/>
            <person name="Cheng P."/>
            <person name="Zheng Y."/>
            <person name="Yuan Z."/>
            <person name="Zhou Y."/>
            <person name="Liu J."/>
            <person name="Tang Z."/>
            <person name="Zhuo Y."/>
            <person name="Zhang Y."/>
            <person name="Yu L."/>
            <person name="Huang J."/>
            <person name="Yang P."/>
            <person name="Peng Q."/>
            <person name="Zhang J."/>
            <person name="Jiang W."/>
            <person name="Zhang Z."/>
            <person name="Lin K."/>
            <person name="Ro D.K."/>
            <person name="Chen X."/>
            <person name="Xiong X."/>
            <person name="Shang Y."/>
            <person name="Huang S."/>
            <person name="Zeng J."/>
        </authorList>
    </citation>
    <scope>NUCLEOTIDE SEQUENCE [LARGE SCALE GENOMIC DNA]</scope>
    <source>
        <strain evidence="5">cv. BLH2017</strain>
        <tissue evidence="4">Root</tissue>
    </source>
</reference>
<evidence type="ECO:0000256" key="2">
    <source>
        <dbReference type="SAM" id="MobiDB-lite"/>
    </source>
</evidence>
<dbReference type="InterPro" id="IPR001660">
    <property type="entry name" value="SAM"/>
</dbReference>
<name>A0A200Q8Z6_MACCD</name>
<dbReference type="Gene3D" id="1.10.150.50">
    <property type="entry name" value="Transcription Factor, Ets-1"/>
    <property type="match status" value="1"/>
</dbReference>
<keyword evidence="1" id="KW-0677">Repeat</keyword>
<accession>A0A200Q8Z6</accession>
<dbReference type="FunCoup" id="A0A200Q8Z6">
    <property type="interactions" value="2391"/>
</dbReference>
<dbReference type="InterPro" id="IPR013761">
    <property type="entry name" value="SAM/pointed_sf"/>
</dbReference>
<keyword evidence="5" id="KW-1185">Reference proteome</keyword>
<dbReference type="OMA" id="FDIFEMY"/>
<protein>
    <submittedName>
        <fullName evidence="4">Sterile alpha motif domain</fullName>
    </submittedName>
</protein>
<dbReference type="PANTHER" id="PTHR10627">
    <property type="entry name" value="SCP160"/>
    <property type="match status" value="1"/>
</dbReference>
<feature type="compositionally biased region" description="Basic and acidic residues" evidence="2">
    <location>
        <begin position="38"/>
        <end position="55"/>
    </location>
</feature>
<proteinExistence type="predicted"/>
<dbReference type="OrthoDB" id="76949at2759"/>
<dbReference type="EMBL" id="MVGT01002701">
    <property type="protein sequence ID" value="OVA06857.1"/>
    <property type="molecule type" value="Genomic_DNA"/>
</dbReference>
<evidence type="ECO:0000256" key="1">
    <source>
        <dbReference type="ARBA" id="ARBA00022737"/>
    </source>
</evidence>
<dbReference type="PROSITE" id="PS50105">
    <property type="entry name" value="SAM_DOMAIN"/>
    <property type="match status" value="1"/>
</dbReference>
<dbReference type="FunFam" id="1.10.150.50:FF:000077">
    <property type="entry name" value="DDHD domain-containing 2"/>
    <property type="match status" value="1"/>
</dbReference>
<dbReference type="AlphaFoldDB" id="A0A200Q8Z6"/>
<feature type="region of interest" description="Disordered" evidence="2">
    <location>
        <begin position="1"/>
        <end position="148"/>
    </location>
</feature>
<comment type="caution">
    <text evidence="4">The sequence shown here is derived from an EMBL/GenBank/DDBJ whole genome shotgun (WGS) entry which is preliminary data.</text>
</comment>
<dbReference type="PANTHER" id="PTHR10627:SF74">
    <property type="entry name" value="OS08G0526500 PROTEIN"/>
    <property type="match status" value="1"/>
</dbReference>
<dbReference type="SUPFAM" id="SSF47769">
    <property type="entry name" value="SAM/Pointed domain"/>
    <property type="match status" value="1"/>
</dbReference>
<organism evidence="4 5">
    <name type="scientific">Macleaya cordata</name>
    <name type="common">Five-seeded plume-poppy</name>
    <name type="synonym">Bocconia cordata</name>
    <dbReference type="NCBI Taxonomy" id="56857"/>
    <lineage>
        <taxon>Eukaryota</taxon>
        <taxon>Viridiplantae</taxon>
        <taxon>Streptophyta</taxon>
        <taxon>Embryophyta</taxon>
        <taxon>Tracheophyta</taxon>
        <taxon>Spermatophyta</taxon>
        <taxon>Magnoliopsida</taxon>
        <taxon>Ranunculales</taxon>
        <taxon>Papaveraceae</taxon>
        <taxon>Papaveroideae</taxon>
        <taxon>Macleaya</taxon>
    </lineage>
</organism>
<evidence type="ECO:0000259" key="3">
    <source>
        <dbReference type="PROSITE" id="PS50105"/>
    </source>
</evidence>
<gene>
    <name evidence="4" type="ORF">BVC80_495g15</name>
</gene>
<evidence type="ECO:0000313" key="4">
    <source>
        <dbReference type="EMBL" id="OVA06857.1"/>
    </source>
</evidence>
<dbReference type="CDD" id="cd09487">
    <property type="entry name" value="SAM_superfamily"/>
    <property type="match status" value="1"/>
</dbReference>
<evidence type="ECO:0000313" key="5">
    <source>
        <dbReference type="Proteomes" id="UP000195402"/>
    </source>
</evidence>
<feature type="domain" description="SAM" evidence="3">
    <location>
        <begin position="145"/>
        <end position="199"/>
    </location>
</feature>
<dbReference type="Proteomes" id="UP000195402">
    <property type="component" value="Unassembled WGS sequence"/>
</dbReference>
<dbReference type="InParanoid" id="A0A200Q8Z6"/>
<dbReference type="Pfam" id="PF00536">
    <property type="entry name" value="SAM_1"/>
    <property type="match status" value="1"/>
</dbReference>
<sequence length="205" mass="22835">MYADRVAAGSKRSVKERLNGNSEENFGGSRRSNNKRQRQNEDKWEHDLYDHDGEPHISNPKVGDLRLKLQKKGSQQVYQRGRGSVAGGVQDLREKLSGSMHSQPENAKPVLEVKKPAIKSTQADVPSPETKKAASVASSRKKSQKKADTVDGLLRSLDLEKYIITFKAEEVDMTALMHMTDDDLKALGIPMGPRKKILLALDSRD</sequence>
<dbReference type="STRING" id="56857.A0A200Q8Z6"/>
<dbReference type="SMART" id="SM00454">
    <property type="entry name" value="SAM"/>
    <property type="match status" value="1"/>
</dbReference>